<dbReference type="InterPro" id="IPR052343">
    <property type="entry name" value="Retrotransposon-Effector_Assoc"/>
</dbReference>
<organism evidence="2 3">
    <name type="scientific">Gossypium australe</name>
    <dbReference type="NCBI Taxonomy" id="47621"/>
    <lineage>
        <taxon>Eukaryota</taxon>
        <taxon>Viridiplantae</taxon>
        <taxon>Streptophyta</taxon>
        <taxon>Embryophyta</taxon>
        <taxon>Tracheophyta</taxon>
        <taxon>Spermatophyta</taxon>
        <taxon>Magnoliopsida</taxon>
        <taxon>eudicotyledons</taxon>
        <taxon>Gunneridae</taxon>
        <taxon>Pentapetalae</taxon>
        <taxon>rosids</taxon>
        <taxon>malvids</taxon>
        <taxon>Malvales</taxon>
        <taxon>Malvaceae</taxon>
        <taxon>Malvoideae</taxon>
        <taxon>Gossypium</taxon>
    </lineage>
</organism>
<gene>
    <name evidence="2" type="ORF">EPI10_002651</name>
</gene>
<keyword evidence="2" id="KW-0548">Nucleotidyltransferase</keyword>
<dbReference type="InterPro" id="IPR043502">
    <property type="entry name" value="DNA/RNA_pol_sf"/>
</dbReference>
<dbReference type="PANTHER" id="PTHR46890">
    <property type="entry name" value="NON-LTR RETROLELEMENT REVERSE TRANSCRIPTASE-LIKE PROTEIN-RELATED"/>
    <property type="match status" value="1"/>
</dbReference>
<keyword evidence="2" id="KW-0695">RNA-directed DNA polymerase</keyword>
<dbReference type="PANTHER" id="PTHR46890:SF48">
    <property type="entry name" value="RNA-DIRECTED DNA POLYMERASE"/>
    <property type="match status" value="1"/>
</dbReference>
<dbReference type="Pfam" id="PF00078">
    <property type="entry name" value="RVT_1"/>
    <property type="match status" value="1"/>
</dbReference>
<dbReference type="SUPFAM" id="SSF56672">
    <property type="entry name" value="DNA/RNA polymerases"/>
    <property type="match status" value="1"/>
</dbReference>
<protein>
    <submittedName>
        <fullName evidence="2">Reverse transcriptase</fullName>
    </submittedName>
</protein>
<evidence type="ECO:0000313" key="2">
    <source>
        <dbReference type="EMBL" id="KAA3467660.1"/>
    </source>
</evidence>
<evidence type="ECO:0000259" key="1">
    <source>
        <dbReference type="Pfam" id="PF00078"/>
    </source>
</evidence>
<dbReference type="AlphaFoldDB" id="A0A5B6VEK3"/>
<reference evidence="2" key="1">
    <citation type="submission" date="2019-08" db="EMBL/GenBank/DDBJ databases">
        <authorList>
            <person name="Liu F."/>
        </authorList>
    </citation>
    <scope>NUCLEOTIDE SEQUENCE [LARGE SCALE GENOMIC DNA]</scope>
    <source>
        <strain evidence="2">PA1801</strain>
        <tissue evidence="2">Leaf</tissue>
    </source>
</reference>
<dbReference type="Proteomes" id="UP000325315">
    <property type="component" value="Unassembled WGS sequence"/>
</dbReference>
<accession>A0A5B6VEK3</accession>
<dbReference type="InterPro" id="IPR000477">
    <property type="entry name" value="RT_dom"/>
</dbReference>
<dbReference type="OrthoDB" id="1421278at2759"/>
<evidence type="ECO:0000313" key="3">
    <source>
        <dbReference type="Proteomes" id="UP000325315"/>
    </source>
</evidence>
<name>A0A5B6VEK3_9ROSI</name>
<dbReference type="GO" id="GO:0003964">
    <property type="term" value="F:RNA-directed DNA polymerase activity"/>
    <property type="evidence" value="ECO:0007669"/>
    <property type="project" value="UniProtKB-KW"/>
</dbReference>
<dbReference type="EMBL" id="SMMG02000007">
    <property type="protein sequence ID" value="KAA3467660.1"/>
    <property type="molecule type" value="Genomic_DNA"/>
</dbReference>
<proteinExistence type="predicted"/>
<feature type="domain" description="Reverse transcriptase" evidence="1">
    <location>
        <begin position="7"/>
        <end position="136"/>
    </location>
</feature>
<keyword evidence="2" id="KW-0808">Transferase</keyword>
<keyword evidence="3" id="KW-1185">Reference proteome</keyword>
<sequence length="228" mass="25978">MGFTFNWIETIMECITSISYSVIINGFKWENFQATRGLHQGDPLSPFMFLICGEGLSCLMHLAMSEGLLRGVKASRSDDCILFSETTSRGANVLKEILRKYRMCSGQCVNFDKSTVFFSKNTSEVEKRVVVNILGVRSLNDPKRYLRLPNMIESSSKLITGVRDIYRNEGMKYLLSLFYKGSQLTQWPVSFYLRRYVLRLRILLPSFGGKRDTEKGVYTGVSGGTFVF</sequence>
<comment type="caution">
    <text evidence="2">The sequence shown here is derived from an EMBL/GenBank/DDBJ whole genome shotgun (WGS) entry which is preliminary data.</text>
</comment>